<evidence type="ECO:0000313" key="3">
    <source>
        <dbReference type="Proteomes" id="UP000826234"/>
    </source>
</evidence>
<reference evidence="2 3" key="1">
    <citation type="journal article" date="2022" name="Gigascience">
        <title>A chromosome-level genome assembly and annotation of the desert horned lizard, Phrynosoma platyrhinos, provides insight into chromosomal rearrangements among reptiles.</title>
        <authorList>
            <person name="Koochekian N."/>
            <person name="Ascanio A."/>
            <person name="Farleigh K."/>
            <person name="Card D.C."/>
            <person name="Schield D.R."/>
            <person name="Castoe T.A."/>
            <person name="Jezkova T."/>
        </authorList>
    </citation>
    <scope>NUCLEOTIDE SEQUENCE [LARGE SCALE GENOMIC DNA]</scope>
    <source>
        <strain evidence="2">NK-2021</strain>
    </source>
</reference>
<protein>
    <recommendedName>
        <fullName evidence="1">Myb/SANT-like DNA-binding domain-containing protein</fullName>
    </recommendedName>
</protein>
<evidence type="ECO:0000313" key="2">
    <source>
        <dbReference type="EMBL" id="KAH0622943.1"/>
    </source>
</evidence>
<comment type="caution">
    <text evidence="2">The sequence shown here is derived from an EMBL/GenBank/DDBJ whole genome shotgun (WGS) entry which is preliminary data.</text>
</comment>
<dbReference type="Proteomes" id="UP000826234">
    <property type="component" value="Unassembled WGS sequence"/>
</dbReference>
<keyword evidence="3" id="KW-1185">Reference proteome</keyword>
<name>A0ABQ7T0W9_PHRPL</name>
<dbReference type="EMBL" id="JAIPUX010003289">
    <property type="protein sequence ID" value="KAH0622943.1"/>
    <property type="molecule type" value="Genomic_DNA"/>
</dbReference>
<organism evidence="2 3">
    <name type="scientific">Phrynosoma platyrhinos</name>
    <name type="common">Desert horned lizard</name>
    <dbReference type="NCBI Taxonomy" id="52577"/>
    <lineage>
        <taxon>Eukaryota</taxon>
        <taxon>Metazoa</taxon>
        <taxon>Chordata</taxon>
        <taxon>Craniata</taxon>
        <taxon>Vertebrata</taxon>
        <taxon>Euteleostomi</taxon>
        <taxon>Lepidosauria</taxon>
        <taxon>Squamata</taxon>
        <taxon>Bifurcata</taxon>
        <taxon>Unidentata</taxon>
        <taxon>Episquamata</taxon>
        <taxon>Toxicofera</taxon>
        <taxon>Iguania</taxon>
        <taxon>Phrynosomatidae</taxon>
        <taxon>Phrynosomatinae</taxon>
        <taxon>Phrynosoma</taxon>
    </lineage>
</organism>
<feature type="domain" description="Myb/SANT-like DNA-binding" evidence="1">
    <location>
        <begin position="30"/>
        <end position="120"/>
    </location>
</feature>
<gene>
    <name evidence="2" type="ORF">JD844_025884</name>
</gene>
<sequence length="193" mass="22857">MSEKNSHKPCREVFFQGDKCSEMAAQRGSRRHWTPVAIMALIMEVDRSPGHAILIATRRRPNMQVWVAVQSGMAQRGYYWQVPQLKYQWSRLKSAFHKEREYREQHGTPSANPPAFYELMFRIWERPDLGGGLQRGLQNPRLWTPHSQSHTVLLHRCLQIVRRHNVQMRRKLAEMSRHLSATQRELYQVFTRP</sequence>
<accession>A0ABQ7T0W9</accession>
<evidence type="ECO:0000259" key="1">
    <source>
        <dbReference type="Pfam" id="PF13837"/>
    </source>
</evidence>
<dbReference type="InterPro" id="IPR044822">
    <property type="entry name" value="Myb_DNA-bind_4"/>
</dbReference>
<dbReference type="Pfam" id="PF13837">
    <property type="entry name" value="Myb_DNA-bind_4"/>
    <property type="match status" value="1"/>
</dbReference>
<proteinExistence type="predicted"/>